<comment type="caution">
    <text evidence="1">The sequence shown here is derived from an EMBL/GenBank/DDBJ whole genome shotgun (WGS) entry which is preliminary data.</text>
</comment>
<sequence length="314" mass="36650">MKNYTVRRYHSDDFLLWNAFVGTAQNATFLFHRDFMEYHSDRFQDYSLLVFEGEKLISIVPANCVEDSVYSHNGLTYGGFVLNQTVGSDAFEMIYTAVIDFLKKEKKKLLVIKEMLPFYHQTETLDFGGFFIEKGAKITDKKMNLVIDFKSVYTISKSKKKHYRRLQSEGLVVKKEDNFDAFWDKVLTPLLAEKYHTKPLHTLSEITFLKHKFPQNIEQYNLYRDEEILAGITIFKTPKVVKSQYGATTENGKKHRALDYLFIHLIEGFSETFDYFDMGTVDDDSELGYNEGLLNQKKELGCGLYYQNIYQIAL</sequence>
<name>A0A7Y3RA94_9FLAO</name>
<dbReference type="AlphaFoldDB" id="A0A7Y3RA94"/>
<dbReference type="Gene3D" id="3.40.630.30">
    <property type="match status" value="1"/>
</dbReference>
<proteinExistence type="predicted"/>
<dbReference type="GO" id="GO:0016740">
    <property type="term" value="F:transferase activity"/>
    <property type="evidence" value="ECO:0007669"/>
    <property type="project" value="UniProtKB-KW"/>
</dbReference>
<gene>
    <name evidence="1" type="ORF">HKT18_11245</name>
</gene>
<evidence type="ECO:0000313" key="2">
    <source>
        <dbReference type="Proteomes" id="UP000536509"/>
    </source>
</evidence>
<reference evidence="1 2" key="1">
    <citation type="submission" date="2020-05" db="EMBL/GenBank/DDBJ databases">
        <title>Draft genome of Flavobacterium sp. IMCC34852.</title>
        <authorList>
            <person name="Song J."/>
            <person name="Cho J.-C."/>
        </authorList>
    </citation>
    <scope>NUCLEOTIDE SEQUENCE [LARGE SCALE GENOMIC DNA]</scope>
    <source>
        <strain evidence="1 2">IMCC34852</strain>
    </source>
</reference>
<dbReference type="Proteomes" id="UP000536509">
    <property type="component" value="Unassembled WGS sequence"/>
</dbReference>
<keyword evidence="2" id="KW-1185">Reference proteome</keyword>
<dbReference type="EMBL" id="JABEVX010000007">
    <property type="protein sequence ID" value="NNT72792.1"/>
    <property type="molecule type" value="Genomic_DNA"/>
</dbReference>
<protein>
    <submittedName>
        <fullName evidence="1">GNAT family N-acetyltransferase</fullName>
    </submittedName>
</protein>
<accession>A0A7Y3RA94</accession>
<dbReference type="SUPFAM" id="SSF55729">
    <property type="entry name" value="Acyl-CoA N-acyltransferases (Nat)"/>
    <property type="match status" value="1"/>
</dbReference>
<keyword evidence="1" id="KW-0808">Transferase</keyword>
<dbReference type="RefSeq" id="WP_171222954.1">
    <property type="nucleotide sequence ID" value="NZ_CP121446.1"/>
</dbReference>
<evidence type="ECO:0000313" key="1">
    <source>
        <dbReference type="EMBL" id="NNT72792.1"/>
    </source>
</evidence>
<dbReference type="InterPro" id="IPR016181">
    <property type="entry name" value="Acyl_CoA_acyltransferase"/>
</dbReference>
<organism evidence="1 2">
    <name type="scientific">Flavobacterium rivulicola</name>
    <dbReference type="NCBI Taxonomy" id="2732161"/>
    <lineage>
        <taxon>Bacteria</taxon>
        <taxon>Pseudomonadati</taxon>
        <taxon>Bacteroidota</taxon>
        <taxon>Flavobacteriia</taxon>
        <taxon>Flavobacteriales</taxon>
        <taxon>Flavobacteriaceae</taxon>
        <taxon>Flavobacterium</taxon>
    </lineage>
</organism>